<accession>A0A1D7V0T1</accession>
<dbReference type="AlphaFoldDB" id="A0A1D7V0T1"/>
<keyword evidence="2" id="KW-1185">Reference proteome</keyword>
<evidence type="ECO:0000313" key="1">
    <source>
        <dbReference type="EMBL" id="AOP35442.1"/>
    </source>
</evidence>
<sequence>MNRALFEKRYFVVLSGLRLSKYLRIFLCKWRNTDILMRSLRRVLVPYIPFPSSSDTIWNQDIHNECICRSS</sequence>
<name>A0A1D7V0T1_9LEPT</name>
<dbReference type="KEGG" id="laj:A0128_17310"/>
<gene>
    <name evidence="1" type="ORF">A0128_17310</name>
</gene>
<protein>
    <submittedName>
        <fullName evidence="1">Uncharacterized protein</fullName>
    </submittedName>
</protein>
<proteinExistence type="predicted"/>
<reference evidence="1 2" key="1">
    <citation type="submission" date="2016-04" db="EMBL/GenBank/DDBJ databases">
        <title>Complete genome seqeunce of Leptospira alstonii serovar Room22.</title>
        <authorList>
            <person name="Nally J.E."/>
            <person name="Bayles D.O."/>
            <person name="Hurley D."/>
            <person name="Fanning S."/>
            <person name="McMahon B.J."/>
            <person name="Arent Z."/>
        </authorList>
    </citation>
    <scope>NUCLEOTIDE SEQUENCE [LARGE SCALE GENOMIC DNA]</scope>
    <source>
        <strain evidence="1 2">GWTS #1</strain>
    </source>
</reference>
<organism evidence="1 2">
    <name type="scientific">Leptospira tipperaryensis</name>
    <dbReference type="NCBI Taxonomy" id="2564040"/>
    <lineage>
        <taxon>Bacteria</taxon>
        <taxon>Pseudomonadati</taxon>
        <taxon>Spirochaetota</taxon>
        <taxon>Spirochaetia</taxon>
        <taxon>Leptospirales</taxon>
        <taxon>Leptospiraceae</taxon>
        <taxon>Leptospira</taxon>
    </lineage>
</organism>
<dbReference type="EMBL" id="CP015217">
    <property type="protein sequence ID" value="AOP35442.1"/>
    <property type="molecule type" value="Genomic_DNA"/>
</dbReference>
<evidence type="ECO:0000313" key="2">
    <source>
        <dbReference type="Proteomes" id="UP000094197"/>
    </source>
</evidence>
<dbReference type="Proteomes" id="UP000094197">
    <property type="component" value="Chromosome 1"/>
</dbReference>